<dbReference type="OrthoDB" id="1152826at2759"/>
<dbReference type="SMART" id="SM00846">
    <property type="entry name" value="Gp_dh_N"/>
    <property type="match status" value="1"/>
</dbReference>
<dbReference type="InterPro" id="IPR020830">
    <property type="entry name" value="GlycerAld_3-P_DH_AS"/>
</dbReference>
<evidence type="ECO:0000313" key="10">
    <source>
        <dbReference type="Proteomes" id="UP000298416"/>
    </source>
</evidence>
<reference evidence="9" key="2">
    <citation type="submission" date="2020-08" db="EMBL/GenBank/DDBJ databases">
        <title>Plant Genome Project.</title>
        <authorList>
            <person name="Zhang R.-G."/>
        </authorList>
    </citation>
    <scope>NUCLEOTIDE SEQUENCE</scope>
    <source>
        <strain evidence="9">Huo1</strain>
        <tissue evidence="9">Leaf</tissue>
    </source>
</reference>
<evidence type="ECO:0000256" key="4">
    <source>
        <dbReference type="ARBA" id="ARBA00023002"/>
    </source>
</evidence>
<protein>
    <recommendedName>
        <fullName evidence="7">Glyceraldehyde-3-phosphate dehydrogenase, cytosolic</fullName>
        <ecNumber evidence="3">1.2.1.12</ecNumber>
    </recommendedName>
</protein>
<dbReference type="PANTHER" id="PTHR10836">
    <property type="entry name" value="GLYCERALDEHYDE 3-PHOSPHATE DEHYDROGENASE"/>
    <property type="match status" value="1"/>
</dbReference>
<dbReference type="PANTHER" id="PTHR10836:SF112">
    <property type="entry name" value="GLYCERALDEHYDE-3-PHOSPHATE DEHYDROGENASE GAPC1, CYTOSOLIC-RELATED"/>
    <property type="match status" value="1"/>
</dbReference>
<keyword evidence="10" id="KW-1185">Reference proteome</keyword>
<dbReference type="InterPro" id="IPR006424">
    <property type="entry name" value="Glyceraldehyde-3-P_DH_1"/>
</dbReference>
<evidence type="ECO:0000256" key="6">
    <source>
        <dbReference type="ARBA" id="ARBA00023152"/>
    </source>
</evidence>
<evidence type="ECO:0000259" key="8">
    <source>
        <dbReference type="SMART" id="SM00846"/>
    </source>
</evidence>
<feature type="domain" description="Glyceraldehyde 3-phosphate dehydrogenase NAD(P) binding" evidence="8">
    <location>
        <begin position="40"/>
        <end position="190"/>
    </location>
</feature>
<proteinExistence type="inferred from homology"/>
<dbReference type="EMBL" id="PNBA02000004">
    <property type="protein sequence ID" value="KAG6426741.1"/>
    <property type="molecule type" value="Genomic_DNA"/>
</dbReference>
<dbReference type="GO" id="GO:0006096">
    <property type="term" value="P:glycolytic process"/>
    <property type="evidence" value="ECO:0007669"/>
    <property type="project" value="UniProtKB-KW"/>
</dbReference>
<reference evidence="9" key="1">
    <citation type="submission" date="2018-01" db="EMBL/GenBank/DDBJ databases">
        <authorList>
            <person name="Mao J.F."/>
        </authorList>
    </citation>
    <scope>NUCLEOTIDE SEQUENCE</scope>
    <source>
        <strain evidence="9">Huo1</strain>
        <tissue evidence="9">Leaf</tissue>
    </source>
</reference>
<comment type="pathway">
    <text evidence="1">Carbohydrate degradation; glycolysis; pyruvate from D-glyceraldehyde 3-phosphate: step 1/5.</text>
</comment>
<dbReference type="InterPro" id="IPR020829">
    <property type="entry name" value="GlycerAld_3-P_DH_cat"/>
</dbReference>
<evidence type="ECO:0000256" key="1">
    <source>
        <dbReference type="ARBA" id="ARBA00004869"/>
    </source>
</evidence>
<dbReference type="FunFam" id="3.30.360.10:FF:000001">
    <property type="entry name" value="Glyceraldehyde-3-phosphate dehydrogenase"/>
    <property type="match status" value="1"/>
</dbReference>
<dbReference type="PIRSF" id="PIRSF000149">
    <property type="entry name" value="GAP_DH"/>
    <property type="match status" value="1"/>
</dbReference>
<organism evidence="9">
    <name type="scientific">Salvia splendens</name>
    <name type="common">Scarlet sage</name>
    <dbReference type="NCBI Taxonomy" id="180675"/>
    <lineage>
        <taxon>Eukaryota</taxon>
        <taxon>Viridiplantae</taxon>
        <taxon>Streptophyta</taxon>
        <taxon>Embryophyta</taxon>
        <taxon>Tracheophyta</taxon>
        <taxon>Spermatophyta</taxon>
        <taxon>Magnoliopsida</taxon>
        <taxon>eudicotyledons</taxon>
        <taxon>Gunneridae</taxon>
        <taxon>Pentapetalae</taxon>
        <taxon>asterids</taxon>
        <taxon>lamiids</taxon>
        <taxon>Lamiales</taxon>
        <taxon>Lamiaceae</taxon>
        <taxon>Nepetoideae</taxon>
        <taxon>Mentheae</taxon>
        <taxon>Salviinae</taxon>
        <taxon>Salvia</taxon>
        <taxon>Salvia subgen. Calosphace</taxon>
        <taxon>core Calosphace</taxon>
    </lineage>
</organism>
<dbReference type="CDD" id="cd05214">
    <property type="entry name" value="GAPDH_I_N"/>
    <property type="match status" value="1"/>
</dbReference>
<dbReference type="CDD" id="cd18126">
    <property type="entry name" value="GAPDH_I_C"/>
    <property type="match status" value="1"/>
</dbReference>
<dbReference type="InterPro" id="IPR020831">
    <property type="entry name" value="GlycerAld/Erythrose_P_DH"/>
</dbReference>
<evidence type="ECO:0000256" key="3">
    <source>
        <dbReference type="ARBA" id="ARBA00013119"/>
    </source>
</evidence>
<dbReference type="InterPro" id="IPR020828">
    <property type="entry name" value="GlycerAld_3-P_DH_NAD(P)-bd"/>
</dbReference>
<evidence type="ECO:0000256" key="2">
    <source>
        <dbReference type="ARBA" id="ARBA00007406"/>
    </source>
</evidence>
<dbReference type="Pfam" id="PF02800">
    <property type="entry name" value="Gp_dh_C"/>
    <property type="match status" value="1"/>
</dbReference>
<keyword evidence="4" id="KW-0560">Oxidoreductase</keyword>
<dbReference type="EC" id="1.2.1.12" evidence="3"/>
<dbReference type="AlphaFoldDB" id="A0A8X8Y5U8"/>
<dbReference type="Pfam" id="PF00044">
    <property type="entry name" value="Gp_dh_N"/>
    <property type="match status" value="1"/>
</dbReference>
<accession>A0A8X8Y5U8</accession>
<evidence type="ECO:0000256" key="7">
    <source>
        <dbReference type="ARBA" id="ARBA00044169"/>
    </source>
</evidence>
<dbReference type="GO" id="GO:0005829">
    <property type="term" value="C:cytosol"/>
    <property type="evidence" value="ECO:0007669"/>
    <property type="project" value="TreeGrafter"/>
</dbReference>
<dbReference type="FunFam" id="3.40.50.720:FF:000020">
    <property type="entry name" value="Glyceraldehyde-3-phosphate dehydrogenase"/>
    <property type="match status" value="1"/>
</dbReference>
<comment type="similarity">
    <text evidence="2">Belongs to the glyceraldehyde-3-phosphate dehydrogenase family.</text>
</comment>
<evidence type="ECO:0000256" key="5">
    <source>
        <dbReference type="ARBA" id="ARBA00023027"/>
    </source>
</evidence>
<gene>
    <name evidence="9" type="ORF">SASPL_110973</name>
</gene>
<evidence type="ECO:0000313" key="9">
    <source>
        <dbReference type="EMBL" id="KAG6426741.1"/>
    </source>
</evidence>
<sequence>MPPKRSFLFTAFSRIAPLSFLSYTSQVFSSRFTNQQMAKIKIGINGFGRIGRLVARVALQRDDVELVAINDPFITTEYMTYMFKYDSVHGHWKHSDVKVQDEKSLLFGKKSVRVFGCRNPEEIPWGETGAEYVVESTGVFTDKDKAAAHLKGGAKKVVISAPSKDAPMFVVGVNEKEYKPELDIVSNASCTTNCLAPLAKVINDRFGIVEGLMTTVHSITATQKTVDGPSSKDWRGGRAAAFNIIPSSTGAAKAVGKVLPALNGKLTGMSLRVPTVDVSVVDLTVRLEKEATYDEIKAAIKEESENKLKGILGYTEDDVVSTDFVGDSRSSIFDAKAGIALSKNFVKLVSWYDNEWGYSSRVIDLIVHMSSVA</sequence>
<dbReference type="GO" id="GO:0004365">
    <property type="term" value="F:glyceraldehyde-3-phosphate dehydrogenase (NAD+) (phosphorylating) activity"/>
    <property type="evidence" value="ECO:0007669"/>
    <property type="project" value="UniProtKB-EC"/>
</dbReference>
<dbReference type="GO" id="GO:0050661">
    <property type="term" value="F:NADP binding"/>
    <property type="evidence" value="ECO:0007669"/>
    <property type="project" value="InterPro"/>
</dbReference>
<comment type="caution">
    <text evidence="9">The sequence shown here is derived from an EMBL/GenBank/DDBJ whole genome shotgun (WGS) entry which is preliminary data.</text>
</comment>
<dbReference type="PROSITE" id="PS00071">
    <property type="entry name" value="GAPDH"/>
    <property type="match status" value="1"/>
</dbReference>
<keyword evidence="5" id="KW-0520">NAD</keyword>
<dbReference type="Proteomes" id="UP000298416">
    <property type="component" value="Unassembled WGS sequence"/>
</dbReference>
<dbReference type="GO" id="GO:0006006">
    <property type="term" value="P:glucose metabolic process"/>
    <property type="evidence" value="ECO:0007669"/>
    <property type="project" value="InterPro"/>
</dbReference>
<dbReference type="NCBIfam" id="TIGR01534">
    <property type="entry name" value="GAPDH-I"/>
    <property type="match status" value="1"/>
</dbReference>
<keyword evidence="6" id="KW-0324">Glycolysis</keyword>
<name>A0A8X8Y5U8_SALSN</name>
<dbReference type="GO" id="GO:0051287">
    <property type="term" value="F:NAD binding"/>
    <property type="evidence" value="ECO:0007669"/>
    <property type="project" value="InterPro"/>
</dbReference>